<dbReference type="InterPro" id="IPR013762">
    <property type="entry name" value="Integrase-like_cat_sf"/>
</dbReference>
<dbReference type="RefSeq" id="WP_073258940.1">
    <property type="nucleotide sequence ID" value="NZ_FRCS01000005.1"/>
</dbReference>
<accession>A0A1M7QUC9</accession>
<dbReference type="Pfam" id="PF00589">
    <property type="entry name" value="Phage_integrase"/>
    <property type="match status" value="1"/>
</dbReference>
<comment type="similarity">
    <text evidence="1">Belongs to the 'phage' integrase family.</text>
</comment>
<name>A0A1M7QUC9_9ACTN</name>
<dbReference type="Gene3D" id="1.10.443.10">
    <property type="entry name" value="Intergrase catalytic core"/>
    <property type="match status" value="1"/>
</dbReference>
<feature type="region of interest" description="Disordered" evidence="6">
    <location>
        <begin position="1"/>
        <end position="29"/>
    </location>
</feature>
<dbReference type="GO" id="GO:0003677">
    <property type="term" value="F:DNA binding"/>
    <property type="evidence" value="ECO:0007669"/>
    <property type="project" value="UniProtKB-UniRule"/>
</dbReference>
<dbReference type="PANTHER" id="PTHR30349">
    <property type="entry name" value="PHAGE INTEGRASE-RELATED"/>
    <property type="match status" value="1"/>
</dbReference>
<evidence type="ECO:0000256" key="1">
    <source>
        <dbReference type="ARBA" id="ARBA00008857"/>
    </source>
</evidence>
<dbReference type="SUPFAM" id="SSF56349">
    <property type="entry name" value="DNA breaking-rejoining enzymes"/>
    <property type="match status" value="1"/>
</dbReference>
<dbReference type="InterPro" id="IPR010998">
    <property type="entry name" value="Integrase_recombinase_N"/>
</dbReference>
<evidence type="ECO:0000259" key="8">
    <source>
        <dbReference type="PROSITE" id="PS51900"/>
    </source>
</evidence>
<keyword evidence="4" id="KW-0233">DNA recombination</keyword>
<keyword evidence="3 5" id="KW-0238">DNA-binding</keyword>
<dbReference type="CDD" id="cd01189">
    <property type="entry name" value="INT_ICEBs1_C_like"/>
    <property type="match status" value="1"/>
</dbReference>
<dbReference type="InterPro" id="IPR002104">
    <property type="entry name" value="Integrase_catalytic"/>
</dbReference>
<evidence type="ECO:0000259" key="7">
    <source>
        <dbReference type="PROSITE" id="PS51898"/>
    </source>
</evidence>
<dbReference type="EMBL" id="FRCS01000005">
    <property type="protein sequence ID" value="SHN35240.1"/>
    <property type="molecule type" value="Genomic_DNA"/>
</dbReference>
<dbReference type="OrthoDB" id="1822491at2"/>
<evidence type="ECO:0000256" key="5">
    <source>
        <dbReference type="PROSITE-ProRule" id="PRU01248"/>
    </source>
</evidence>
<dbReference type="AlphaFoldDB" id="A0A1M7QUC9"/>
<evidence type="ECO:0000256" key="6">
    <source>
        <dbReference type="SAM" id="MobiDB-lite"/>
    </source>
</evidence>
<dbReference type="GO" id="GO:0015074">
    <property type="term" value="P:DNA integration"/>
    <property type="evidence" value="ECO:0007669"/>
    <property type="project" value="UniProtKB-KW"/>
</dbReference>
<proteinExistence type="inferred from homology"/>
<reference evidence="9 10" key="1">
    <citation type="submission" date="2016-11" db="EMBL/GenBank/DDBJ databases">
        <authorList>
            <person name="Jaros S."/>
            <person name="Januszkiewicz K."/>
            <person name="Wedrychowicz H."/>
        </authorList>
    </citation>
    <scope>NUCLEOTIDE SEQUENCE [LARGE SCALE GENOMIC DNA]</scope>
    <source>
        <strain evidence="9 10">DSM 46144</strain>
    </source>
</reference>
<dbReference type="Pfam" id="PF14659">
    <property type="entry name" value="Phage_int_SAM_3"/>
    <property type="match status" value="1"/>
</dbReference>
<dbReference type="InterPro" id="IPR050090">
    <property type="entry name" value="Tyrosine_recombinase_XerCD"/>
</dbReference>
<dbReference type="STRING" id="134849.SAMN05443668_105370"/>
<feature type="domain" description="Tyr recombinase" evidence="7">
    <location>
        <begin position="192"/>
        <end position="399"/>
    </location>
</feature>
<dbReference type="GO" id="GO:0006310">
    <property type="term" value="P:DNA recombination"/>
    <property type="evidence" value="ECO:0007669"/>
    <property type="project" value="UniProtKB-KW"/>
</dbReference>
<dbReference type="Proteomes" id="UP000184440">
    <property type="component" value="Unassembled WGS sequence"/>
</dbReference>
<feature type="compositionally biased region" description="Basic and acidic residues" evidence="6">
    <location>
        <begin position="1"/>
        <end position="27"/>
    </location>
</feature>
<evidence type="ECO:0000313" key="10">
    <source>
        <dbReference type="Proteomes" id="UP000184440"/>
    </source>
</evidence>
<dbReference type="Gene3D" id="1.10.150.130">
    <property type="match status" value="1"/>
</dbReference>
<evidence type="ECO:0000256" key="2">
    <source>
        <dbReference type="ARBA" id="ARBA00022908"/>
    </source>
</evidence>
<feature type="domain" description="Core-binding (CB)" evidence="8">
    <location>
        <begin position="89"/>
        <end position="169"/>
    </location>
</feature>
<organism evidence="9 10">
    <name type="scientific">Cryptosporangium aurantiacum</name>
    <dbReference type="NCBI Taxonomy" id="134849"/>
    <lineage>
        <taxon>Bacteria</taxon>
        <taxon>Bacillati</taxon>
        <taxon>Actinomycetota</taxon>
        <taxon>Actinomycetes</taxon>
        <taxon>Cryptosporangiales</taxon>
        <taxon>Cryptosporangiaceae</taxon>
        <taxon>Cryptosporangium</taxon>
    </lineage>
</organism>
<evidence type="ECO:0000313" key="9">
    <source>
        <dbReference type="EMBL" id="SHN35240.1"/>
    </source>
</evidence>
<protein>
    <submittedName>
        <fullName evidence="9">Site-specific recombinase XerC</fullName>
    </submittedName>
</protein>
<dbReference type="InterPro" id="IPR044068">
    <property type="entry name" value="CB"/>
</dbReference>
<dbReference type="PROSITE" id="PS51900">
    <property type="entry name" value="CB"/>
    <property type="match status" value="1"/>
</dbReference>
<gene>
    <name evidence="9" type="ORF">SAMN05443668_105370</name>
</gene>
<evidence type="ECO:0000256" key="3">
    <source>
        <dbReference type="ARBA" id="ARBA00023125"/>
    </source>
</evidence>
<dbReference type="PANTHER" id="PTHR30349:SF64">
    <property type="entry name" value="PROPHAGE INTEGRASE INTD-RELATED"/>
    <property type="match status" value="1"/>
</dbReference>
<dbReference type="PROSITE" id="PS51898">
    <property type="entry name" value="TYR_RECOMBINASE"/>
    <property type="match status" value="1"/>
</dbReference>
<dbReference type="InterPro" id="IPR004107">
    <property type="entry name" value="Integrase_SAM-like_N"/>
</dbReference>
<dbReference type="InterPro" id="IPR011010">
    <property type="entry name" value="DNA_brk_join_enz"/>
</dbReference>
<keyword evidence="2" id="KW-0229">DNA integration</keyword>
<keyword evidence="10" id="KW-1185">Reference proteome</keyword>
<evidence type="ECO:0000256" key="4">
    <source>
        <dbReference type="ARBA" id="ARBA00023172"/>
    </source>
</evidence>
<sequence>MGHIEDRWYQPQRDENGKPVLSDRGKPVMEPTLLHGRGMRYRVRYIAPDGRERSKSFPDREKRAAEAFLVTTETSKLHGAYVDPRAGRITFRSYADGWLADQTFEETTRESVEQRFRTHLHPYFGDRSLVQIEPSTVRAWDRGLQTKKVAPAYRRVLFALLSTVLSAAVDDERIVKNPCSAKSVKSPKVPVRRIVPWPVEQVIAMRAALPERYRIAVDLAAGCGLRQGEVFGLGVDQVDFLRGVIHVVRAVRTIRGKLAYGPPKGDKVRDVPLPDSVAERLAAHIVRCPPLDVTMPWRTLDGDPLTVPLLLHTREFRACNRNHFNRHVWANARTKIGVAADYHNGMHALRHFYASVLLDAGESIKALSEYLGHADPGFTLRTYTHLMPASEARTRAAVDKVFQAGELPGDGLATA</sequence>